<dbReference type="PROSITE" id="PS51257">
    <property type="entry name" value="PROKAR_LIPOPROTEIN"/>
    <property type="match status" value="1"/>
</dbReference>
<comment type="caution">
    <text evidence="2">The sequence shown here is derived from an EMBL/GenBank/DDBJ whole genome shotgun (WGS) entry which is preliminary data.</text>
</comment>
<feature type="chain" id="PRO_5014476777" evidence="1">
    <location>
        <begin position="25"/>
        <end position="291"/>
    </location>
</feature>
<dbReference type="RefSeq" id="WP_103003565.1">
    <property type="nucleotide sequence ID" value="NZ_NBAX01000006.1"/>
</dbReference>
<evidence type="ECO:0000256" key="1">
    <source>
        <dbReference type="SAM" id="SignalP"/>
    </source>
</evidence>
<dbReference type="AlphaFoldDB" id="A0A2K0XI00"/>
<keyword evidence="1" id="KW-0732">Signal</keyword>
<organism evidence="2 3">
    <name type="scientific">Hoylesella timonensis</name>
    <dbReference type="NCBI Taxonomy" id="386414"/>
    <lineage>
        <taxon>Bacteria</taxon>
        <taxon>Pseudomonadati</taxon>
        <taxon>Bacteroidota</taxon>
        <taxon>Bacteroidia</taxon>
        <taxon>Bacteroidales</taxon>
        <taxon>Prevotellaceae</taxon>
        <taxon>Hoylesella</taxon>
    </lineage>
</organism>
<dbReference type="EMBL" id="NBAX01000006">
    <property type="protein sequence ID" value="PNP94151.1"/>
    <property type="molecule type" value="Genomic_DNA"/>
</dbReference>
<sequence length="291" mass="32925">MWKIYYRAYTQALVWLSLALTTWGLTSCKDTFEEPDSVPPTLSVAPELTTDQLSIAFDVISYKGTFKVEDANRDALTSPKIVIHDNHVKVELNQEFTTLKITDASQLPIYLQVHCTHPDLIPVSHSIYQDYGVISYHAIKYGVGKNKIIEKTIRGDAAQVSINEKGLLMIKSLKPGRMSFFLTDSRGVVNFVAVSIHKGWDLTSNHLEVEGSPGEHLCFSILFGARQWTLTEEDKESPFNLVINDEKLDHLIYPHPWLQLEVPKTDKDKVVYQLENKDGNRATITIHIKAS</sequence>
<proteinExistence type="predicted"/>
<gene>
    <name evidence="2" type="ORF">BFS16_08265</name>
</gene>
<accession>A0A2K0XI00</accession>
<feature type="signal peptide" evidence="1">
    <location>
        <begin position="1"/>
        <end position="24"/>
    </location>
</feature>
<dbReference type="Proteomes" id="UP000236634">
    <property type="component" value="Unassembled WGS sequence"/>
</dbReference>
<evidence type="ECO:0000313" key="2">
    <source>
        <dbReference type="EMBL" id="PNP94151.1"/>
    </source>
</evidence>
<protein>
    <submittedName>
        <fullName evidence="2">Uncharacterized protein</fullName>
    </submittedName>
</protein>
<reference evidence="2 3" key="1">
    <citation type="submission" date="2017-03" db="EMBL/GenBank/DDBJ databases">
        <authorList>
            <person name="Afonso C.L."/>
            <person name="Miller P.J."/>
            <person name="Scott M.A."/>
            <person name="Spackman E."/>
            <person name="Goraichik I."/>
            <person name="Dimitrov K.M."/>
            <person name="Suarez D.L."/>
            <person name="Swayne D.E."/>
        </authorList>
    </citation>
    <scope>NUCLEOTIDE SEQUENCE [LARGE SCALE GENOMIC DNA]</scope>
    <source>
        <strain evidence="2 3">DNF00076</strain>
    </source>
</reference>
<name>A0A2K0XI00_9BACT</name>
<evidence type="ECO:0000313" key="3">
    <source>
        <dbReference type="Proteomes" id="UP000236634"/>
    </source>
</evidence>